<dbReference type="GO" id="GO:0007064">
    <property type="term" value="P:mitotic sister chromatid cohesion"/>
    <property type="evidence" value="ECO:0007669"/>
    <property type="project" value="TreeGrafter"/>
</dbReference>
<sequence length="167" mass="18630">KRLNSLLLPIPYSNTTYEETITDPLISRLSFAVLWHDPPKSRNTSTTPSKPRMVGAIRCKLLPGSPPSSTPQTPQDLILYISTIGVLSPFRHHGLATHLLDAALRAAVALPSSLVERKQRVAAIRAHVWEANEEGLAWYAKRGFKVVGREEGYYQRLRPKGAVVVRR</sequence>
<evidence type="ECO:0000259" key="3">
    <source>
        <dbReference type="PROSITE" id="PS51186"/>
    </source>
</evidence>
<dbReference type="PANTHER" id="PTHR42919:SF8">
    <property type="entry name" value="N-ALPHA-ACETYLTRANSFERASE 50"/>
    <property type="match status" value="1"/>
</dbReference>
<protein>
    <recommendedName>
        <fullName evidence="3">N-acetyltransferase domain-containing protein</fullName>
    </recommendedName>
</protein>
<name>A0A6G1FS94_9PEZI</name>
<dbReference type="InterPro" id="IPR000182">
    <property type="entry name" value="GNAT_dom"/>
</dbReference>
<evidence type="ECO:0000256" key="2">
    <source>
        <dbReference type="ARBA" id="ARBA00023315"/>
    </source>
</evidence>
<feature type="non-terminal residue" evidence="4">
    <location>
        <position position="167"/>
    </location>
</feature>
<dbReference type="Proteomes" id="UP000504638">
    <property type="component" value="Unplaced"/>
</dbReference>
<dbReference type="PANTHER" id="PTHR42919">
    <property type="entry name" value="N-ALPHA-ACETYLTRANSFERASE"/>
    <property type="match status" value="1"/>
</dbReference>
<proteinExistence type="predicted"/>
<reference evidence="4 6" key="1">
    <citation type="submission" date="2020-01" db="EMBL/GenBank/DDBJ databases">
        <authorList>
            <consortium name="DOE Joint Genome Institute"/>
            <person name="Haridas S."/>
            <person name="Albert R."/>
            <person name="Binder M."/>
            <person name="Bloem J."/>
            <person name="Labutti K."/>
            <person name="Salamov A."/>
            <person name="Andreopoulos B."/>
            <person name="Baker S.E."/>
            <person name="Barry K."/>
            <person name="Bills G."/>
            <person name="Bluhm B.H."/>
            <person name="Cannon C."/>
            <person name="Castanera R."/>
            <person name="Culley D.E."/>
            <person name="Daum C."/>
            <person name="Ezra D."/>
            <person name="Gonzalez J.B."/>
            <person name="Henrissat B."/>
            <person name="Kuo A."/>
            <person name="Liang C."/>
            <person name="Lipzen A."/>
            <person name="Lutzoni F."/>
            <person name="Magnuson J."/>
            <person name="Mondo S."/>
            <person name="Nolan M."/>
            <person name="Ohm R."/>
            <person name="Pangilinan J."/>
            <person name="Park H.-J."/>
            <person name="Ramirez L."/>
            <person name="Alfaro M."/>
            <person name="Sun H."/>
            <person name="Tritt A."/>
            <person name="Yoshinaga Y."/>
            <person name="Zwiers L.-H."/>
            <person name="Turgeon B.G."/>
            <person name="Goodwin S.B."/>
            <person name="Spatafora J.W."/>
            <person name="Crous P.W."/>
            <person name="Grigoriev I.V."/>
        </authorList>
    </citation>
    <scope>NUCLEOTIDE SEQUENCE</scope>
    <source>
        <strain evidence="4 6">CBS 781.70</strain>
    </source>
</reference>
<keyword evidence="5" id="KW-1185">Reference proteome</keyword>
<feature type="domain" description="N-acetyltransferase" evidence="3">
    <location>
        <begin position="1"/>
        <end position="167"/>
    </location>
</feature>
<dbReference type="Gene3D" id="3.40.630.30">
    <property type="match status" value="1"/>
</dbReference>
<accession>A0A6G1FS94</accession>
<dbReference type="GO" id="GO:0016747">
    <property type="term" value="F:acyltransferase activity, transferring groups other than amino-acyl groups"/>
    <property type="evidence" value="ECO:0007669"/>
    <property type="project" value="InterPro"/>
</dbReference>
<dbReference type="PROSITE" id="PS51186">
    <property type="entry name" value="GNAT"/>
    <property type="match status" value="1"/>
</dbReference>
<evidence type="ECO:0000313" key="5">
    <source>
        <dbReference type="Proteomes" id="UP000504638"/>
    </source>
</evidence>
<dbReference type="RefSeq" id="XP_033530221.1">
    <property type="nucleotide sequence ID" value="XM_033675653.1"/>
</dbReference>
<organism evidence="4">
    <name type="scientific">Eremomyces bilateralis CBS 781.70</name>
    <dbReference type="NCBI Taxonomy" id="1392243"/>
    <lineage>
        <taxon>Eukaryota</taxon>
        <taxon>Fungi</taxon>
        <taxon>Dikarya</taxon>
        <taxon>Ascomycota</taxon>
        <taxon>Pezizomycotina</taxon>
        <taxon>Dothideomycetes</taxon>
        <taxon>Dothideomycetes incertae sedis</taxon>
        <taxon>Eremomycetales</taxon>
        <taxon>Eremomycetaceae</taxon>
        <taxon>Eremomyces</taxon>
    </lineage>
</organism>
<dbReference type="SUPFAM" id="SSF55729">
    <property type="entry name" value="Acyl-CoA N-acyltransferases (Nat)"/>
    <property type="match status" value="1"/>
</dbReference>
<dbReference type="GeneID" id="54416223"/>
<dbReference type="InterPro" id="IPR051556">
    <property type="entry name" value="N-term/lysine_N-AcTrnsfr"/>
</dbReference>
<reference evidence="6" key="2">
    <citation type="submission" date="2020-04" db="EMBL/GenBank/DDBJ databases">
        <authorList>
            <consortium name="NCBI Genome Project"/>
        </authorList>
    </citation>
    <scope>NUCLEOTIDE SEQUENCE</scope>
    <source>
        <strain evidence="6">CBS 781.70</strain>
    </source>
</reference>
<gene>
    <name evidence="4 6" type="ORF">P152DRAFT_377855</name>
</gene>
<dbReference type="GO" id="GO:0031415">
    <property type="term" value="C:NatA complex"/>
    <property type="evidence" value="ECO:0007669"/>
    <property type="project" value="TreeGrafter"/>
</dbReference>
<dbReference type="AlphaFoldDB" id="A0A6G1FS94"/>
<keyword evidence="1" id="KW-0808">Transferase</keyword>
<feature type="non-terminal residue" evidence="4">
    <location>
        <position position="1"/>
    </location>
</feature>
<keyword evidence="2" id="KW-0012">Acyltransferase</keyword>
<dbReference type="Pfam" id="PF00583">
    <property type="entry name" value="Acetyltransf_1"/>
    <property type="match status" value="1"/>
</dbReference>
<evidence type="ECO:0000313" key="6">
    <source>
        <dbReference type="RefSeq" id="XP_033530221.1"/>
    </source>
</evidence>
<dbReference type="OrthoDB" id="47374at2759"/>
<dbReference type="EMBL" id="ML975181">
    <property type="protein sequence ID" value="KAF1808590.1"/>
    <property type="molecule type" value="Genomic_DNA"/>
</dbReference>
<dbReference type="CDD" id="cd04301">
    <property type="entry name" value="NAT_SF"/>
    <property type="match status" value="1"/>
</dbReference>
<reference evidence="6" key="3">
    <citation type="submission" date="2025-04" db="UniProtKB">
        <authorList>
            <consortium name="RefSeq"/>
        </authorList>
    </citation>
    <scope>IDENTIFICATION</scope>
    <source>
        <strain evidence="6">CBS 781.70</strain>
    </source>
</reference>
<evidence type="ECO:0000313" key="4">
    <source>
        <dbReference type="EMBL" id="KAF1808590.1"/>
    </source>
</evidence>
<evidence type="ECO:0000256" key="1">
    <source>
        <dbReference type="ARBA" id="ARBA00022679"/>
    </source>
</evidence>
<dbReference type="InterPro" id="IPR016181">
    <property type="entry name" value="Acyl_CoA_acyltransferase"/>
</dbReference>